<comment type="caution">
    <text evidence="2">The sequence shown here is derived from an EMBL/GenBank/DDBJ whole genome shotgun (WGS) entry which is preliminary data.</text>
</comment>
<reference evidence="2 3" key="1">
    <citation type="submission" date="2024-09" db="EMBL/GenBank/DDBJ databases">
        <authorList>
            <person name="Lee S.D."/>
        </authorList>
    </citation>
    <scope>NUCLEOTIDE SEQUENCE [LARGE SCALE GENOMIC DNA]</scope>
    <source>
        <strain evidence="2 3">N1-5</strain>
    </source>
</reference>
<gene>
    <name evidence="2" type="ORF">ACEZDJ_25055</name>
</gene>
<protein>
    <submittedName>
        <fullName evidence="2">DUF3592 domain-containing protein</fullName>
    </submittedName>
</protein>
<keyword evidence="1" id="KW-1133">Transmembrane helix</keyword>
<feature type="transmembrane region" description="Helical" evidence="1">
    <location>
        <begin position="6"/>
        <end position="26"/>
    </location>
</feature>
<keyword evidence="1" id="KW-0812">Transmembrane</keyword>
<accession>A0ABV6UT69</accession>
<keyword evidence="3" id="KW-1185">Reference proteome</keyword>
<evidence type="ECO:0000256" key="1">
    <source>
        <dbReference type="SAM" id="Phobius"/>
    </source>
</evidence>
<dbReference type="Proteomes" id="UP001592528">
    <property type="component" value="Unassembled WGS sequence"/>
</dbReference>
<proteinExistence type="predicted"/>
<name>A0ABV6UT69_9ACTN</name>
<organism evidence="2 3">
    <name type="scientific">Streptacidiphilus cavernicola</name>
    <dbReference type="NCBI Taxonomy" id="3342716"/>
    <lineage>
        <taxon>Bacteria</taxon>
        <taxon>Bacillati</taxon>
        <taxon>Actinomycetota</taxon>
        <taxon>Actinomycetes</taxon>
        <taxon>Kitasatosporales</taxon>
        <taxon>Streptomycetaceae</taxon>
        <taxon>Streptacidiphilus</taxon>
    </lineage>
</organism>
<evidence type="ECO:0000313" key="3">
    <source>
        <dbReference type="Proteomes" id="UP001592528"/>
    </source>
</evidence>
<dbReference type="RefSeq" id="WP_157623733.1">
    <property type="nucleotide sequence ID" value="NZ_JBHEZZ010000015.1"/>
</dbReference>
<feature type="transmembrane region" description="Helical" evidence="1">
    <location>
        <begin position="118"/>
        <end position="138"/>
    </location>
</feature>
<evidence type="ECO:0000313" key="2">
    <source>
        <dbReference type="EMBL" id="MFC1404571.1"/>
    </source>
</evidence>
<keyword evidence="1" id="KW-0472">Membrane</keyword>
<dbReference type="EMBL" id="JBHEZZ010000015">
    <property type="protein sequence ID" value="MFC1404571.1"/>
    <property type="molecule type" value="Genomic_DNA"/>
</dbReference>
<sequence length="139" mass="14700">MGTPLSVFTGVWFALFGAGVLVWCAGEVRIRRRLRRSGVSGMARVLPDPDGLTDHADTAPVLGYLVDGHGEVVARPRGWTTIRRTSGLTVDSLVPVFYDPAAPEQVAVEGGGQSRSDVFWLLLGLAFAGSGVALFVGAF</sequence>